<feature type="domain" description="FHA" evidence="9">
    <location>
        <begin position="27"/>
        <end position="76"/>
    </location>
</feature>
<keyword evidence="6" id="KW-0131">Cell cycle</keyword>
<feature type="compositionally biased region" description="Basic and acidic residues" evidence="8">
    <location>
        <begin position="1731"/>
        <end position="1753"/>
    </location>
</feature>
<keyword evidence="5" id="KW-0539">Nucleus</keyword>
<dbReference type="EMBL" id="JACAGC010000015">
    <property type="protein sequence ID" value="KAF6317553.1"/>
    <property type="molecule type" value="Genomic_DNA"/>
</dbReference>
<reference evidence="10 11" key="1">
    <citation type="journal article" date="2020" name="Nature">
        <title>Six reference-quality genomes reveal evolution of bat adaptations.</title>
        <authorList>
            <person name="Jebb D."/>
            <person name="Huang Z."/>
            <person name="Pippel M."/>
            <person name="Hughes G.M."/>
            <person name="Lavrichenko K."/>
            <person name="Devanna P."/>
            <person name="Winkler S."/>
            <person name="Jermiin L.S."/>
            <person name="Skirmuntt E.C."/>
            <person name="Katzourakis A."/>
            <person name="Burkitt-Gray L."/>
            <person name="Ray D.A."/>
            <person name="Sullivan K.A.M."/>
            <person name="Roscito J.G."/>
            <person name="Kirilenko B.M."/>
            <person name="Davalos L.M."/>
            <person name="Corthals A.P."/>
            <person name="Power M.L."/>
            <person name="Jones G."/>
            <person name="Ransome R.D."/>
            <person name="Dechmann D.K.N."/>
            <person name="Locatelli A.G."/>
            <person name="Puechmaille S.J."/>
            <person name="Fedrigo O."/>
            <person name="Jarvis E.D."/>
            <person name="Hiller M."/>
            <person name="Vernes S.C."/>
            <person name="Myers E.W."/>
            <person name="Teeling E.C."/>
        </authorList>
    </citation>
    <scope>NUCLEOTIDE SEQUENCE [LARGE SCALE GENOMIC DNA]</scope>
    <source>
        <strain evidence="10">MRhiFer1</strain>
        <tissue evidence="10">Lung</tissue>
    </source>
</reference>
<feature type="compositionally biased region" description="Basic and acidic residues" evidence="8">
    <location>
        <begin position="2251"/>
        <end position="2264"/>
    </location>
</feature>
<dbReference type="CDD" id="cd22673">
    <property type="entry name" value="FHA_Ki67"/>
    <property type="match status" value="1"/>
</dbReference>
<dbReference type="Pfam" id="PF15276">
    <property type="entry name" value="PP1_bind"/>
    <property type="match status" value="1"/>
</dbReference>
<feature type="compositionally biased region" description="Basic and acidic residues" evidence="8">
    <location>
        <begin position="1039"/>
        <end position="1065"/>
    </location>
</feature>
<dbReference type="InterPro" id="IPR000253">
    <property type="entry name" value="FHA_dom"/>
</dbReference>
<feature type="compositionally biased region" description="Basic residues" evidence="8">
    <location>
        <begin position="1558"/>
        <end position="1569"/>
    </location>
</feature>
<dbReference type="SMART" id="SM01295">
    <property type="entry name" value="K167R"/>
    <property type="match status" value="15"/>
</dbReference>
<feature type="compositionally biased region" description="Basic and acidic residues" evidence="8">
    <location>
        <begin position="1263"/>
        <end position="1274"/>
    </location>
</feature>
<feature type="compositionally biased region" description="Basic residues" evidence="8">
    <location>
        <begin position="1315"/>
        <end position="1326"/>
    </location>
</feature>
<feature type="compositionally biased region" description="Basic and acidic residues" evidence="8">
    <location>
        <begin position="2372"/>
        <end position="2381"/>
    </location>
</feature>
<feature type="region of interest" description="Disordered" evidence="8">
    <location>
        <begin position="519"/>
        <end position="543"/>
    </location>
</feature>
<feature type="compositionally biased region" description="Basic and acidic residues" evidence="8">
    <location>
        <begin position="1605"/>
        <end position="1632"/>
    </location>
</feature>
<evidence type="ECO:0000313" key="11">
    <source>
        <dbReference type="Proteomes" id="UP000585614"/>
    </source>
</evidence>
<dbReference type="GO" id="GO:0007088">
    <property type="term" value="P:regulation of mitotic nuclear division"/>
    <property type="evidence" value="ECO:0007669"/>
    <property type="project" value="TreeGrafter"/>
</dbReference>
<keyword evidence="3" id="KW-0597">Phosphoprotein</keyword>
<feature type="compositionally biased region" description="Basic residues" evidence="8">
    <location>
        <begin position="1760"/>
        <end position="1771"/>
    </location>
</feature>
<feature type="region of interest" description="Disordered" evidence="8">
    <location>
        <begin position="579"/>
        <end position="643"/>
    </location>
</feature>
<evidence type="ECO:0000256" key="6">
    <source>
        <dbReference type="ARBA" id="ARBA00023306"/>
    </source>
</evidence>
<feature type="compositionally biased region" description="Basic and acidic residues" evidence="8">
    <location>
        <begin position="2664"/>
        <end position="2694"/>
    </location>
</feature>
<feature type="compositionally biased region" description="Basic residues" evidence="8">
    <location>
        <begin position="2459"/>
        <end position="2468"/>
    </location>
</feature>
<feature type="compositionally biased region" description="Basic and acidic residues" evidence="8">
    <location>
        <begin position="1281"/>
        <end position="1308"/>
    </location>
</feature>
<feature type="compositionally biased region" description="Basic residues" evidence="8">
    <location>
        <begin position="2120"/>
        <end position="2130"/>
    </location>
</feature>
<keyword evidence="4" id="KW-0832">Ubl conjugation</keyword>
<sequence length="2753" mass="307279">MGPTGHLVTIKRSGVDGPHFPLSLSTCLFGRGIECDIRIQLPVVSKEHCKIEIKEQKAILFNFSSTYPTQLNGSAIDEPVQLKHGDVITIVDRSFRYEDESHQNGSKSTEFPGQRHEQASPRQVSTSGFCSDPDGKVQDPKACSKLTEESVSGRPLVHVGEVRAAQPVSHASEEPVARETPSVHLSHLSGDDGREVAGPTAGDAKDVSSVPALSGNGQLPSFPSMQCLENSEENESPFRELYESMKEKLDRRSEKENVLRSRRKSGSRSHCVAENESAGGLQGETPRPVSPKSRRTSGRSSQSKADPALGAQPSGQTEEKGSHAGPVQTPKVTLSPSVPRKEATETGTPGPCSHQSFTPKRRSGGRSVINRDEPVNLDESGESSRADKGTLLPRKSLTRNQTPTKLENADNVGNTPGKVLSKKRRRSSSVPANVDILIIDTETQKQTALGPLLVQVDRKMPDGALGTFELLGAQAGQRCPGSPGLRSVDVSNLGDSTNMIEGTPLKRRRVSFGGHLRPELFDENLPPNTPLKRGETPMKRRSLVTHTATTVLKKIIKEQSQPSGKEDCSSETHLGVTAQNVFRSSPAQNPVKTPAANDKHRRSSEPSSASSGGVSPQRTETPKRGGRRSSSGPARRTSVDRSQQEILQLIHSKRRSGASEANLIVAKSWADVVKLSAKQTQTKVVKHGPRKQLNKRQRRINTPKKPASSIHNQFSTGHANSPCTIVVGKAHIEKVNVPARPYRMLNNFVFNQKIDFNEDLSGLTEMFKTPAKEKPHVRSLCSITFSNSEDLRSVPKPEEKPLLCTPENYGDNVFPSTQNVPEQMSDKRSASPALRRHCFAVNENMKTVLSEADPPKVESSTNKFRRSMELRNTQVPGAECENKDEEANAVENILGKHLRKTREEKLEEEMKESERTFETCKKNIESKENSEKMIAVKRSRRSSEMKYAQRADLITPKKLQEIEPKKELVDIHSLGTPGHTKESVEVEKRSAMMNCKSPEPDSVSTPVKMNVRIKPPSQKVNVGQLSARGRSTQTPGETTHSHREQIGDDKIIELFKETPEQKLDPTENVTGSRRRSRTPKKTVQPLEDLAGFRELFQTPNRSVEPVVDDKTTKTRHKSPKPEPVIMSGDDKDIRAFKETPEQKLDPTENVTGSRRRSRTPQREVQPLEDLAGFKELFQTPTYSVEPVVDDKTTKICHKSPKPEPVSTPGDDEDIREFNETPKQKLDSTENVTGSRKRPRTPKRKVQPLEDLAGFKELFQTPKRRVEPVTDDRTTKIPHKSPKPERVCTPGDDKDIREYSETPKQKLDSAENVTGSRKRPKTPKRKVQPLEDLTGFKELFQTPKRRVEPVTDDRTTKIPHKSPKPERVSTPGDDKDIRELKETPEKNLDSAENVTGSRKRPRTPKRKVQPLEDLAGFKELFQTPKRRVEPATDDRTTKIPHKSPKPAPVITPGDDKDIRVFKETPEQKLDHIENVTESRRRSRTPQRKVQPLEDMTGLKELFQTPKRTVESVTDGGTTKIPRKSPKPELVSMPGDDEDIREFNETPEQKQDSAENITGSRKRPRTPKRKVQTLEDMAGFKELFQTPKCTVELVTIDRTTKIPHKSPKPERVSMPGGDKDIREFNETPEQKLDSGENVTGSRKRPRTPKRKVQLLEDMAGFKELFQTPNRSMEPEVDDKTKVFCQSTQPEPIVISTSMLRQLRTPPKKVSGEEDVSALRKSTRTPGGTMGSPRDPRGDGKIIKFFKESPEQKLDSAENVTGSRKKPRTSKKKVQPLEDLAGLKELFQTPNRTVEPVVDDKTTKIPHKSPKPEPVSTPGDDKDIRAFKDIPEQKLDSAENVTGSRKKPRTSTKKVQPLEDLAGLRELFQTPNRPVEPVVDDKTTKIRHKSPKPEPVIMSGDDKDIRAFKETPEQKLDPTENVTGSRRRSRTPQRKVQPLEDLAGFKELFQTPKRTVEPVTDDKTKIPCESPQVEAVMPIGRKSRLKAPPRKADIEVEPLSLRKPTRTSRKTTRSHREPHGDEKDVTVFKESALQKPDPANNVTRSKRKPRTPEESAQLLEDLAGLEEPFQTPDHRVEPVTNDKTKIPCKSPQAEAVMPIGRKSRLKAPPGKADIEVELLSLRKPTRASRKTTRSHREPDGDEKDAMVFKESAVQKPDPANNVTRSKRKPRTRKENIQPTEHLAGLEEPFQTPNHTVEPVTDDKTKIPCESPQAEAVVPIGRKSRRKAPPRKADIEVEPLSLRKPTRTSRKTTRSHREPEGDVKDVTVFKESAVQKPDPAKNVTRSKRKPRTPEERAQLLEDLAGLEEPFQTPDHTDEPVTVVKTTRIRCQSSQPGPSILPASKKRQLKAAPGKANGEEEPTAPRKPTRTGRSTRAHRESVDGHQDVIVCEGTAKPKQGPAENAMGSKRLLRTRKAKAPPLEVAAGCPELLQTADPDKEHGNDAGMVKSTPTQTPDRREPVKTSRRVLRAPHVKPMDDLAGSRDPIESQSESSISQSPKRKRGKEGTVTGRERLGSTTCPQDTALEMPLQKRQRTAPRERCEPPAPLITKKKSQRVLAGRTEPVEELPGNSMRTKTQEEKAEAVASSAKGISLRSRPPNKTSGAEQQRPEFLESAEKTNVKRNEKKAPNTSQEVKLQHLEDGAKNSTSGGQVRERRMCLRSGRQSTKHLSDVTEEKAQEKSVEIHVMKKTQEEKEGSKRSGSVGLRPKKMTGDTLEKESKQRVTRSVKRSTENIKKEDDNGCIKKLRTRRHRGSEDI</sequence>
<dbReference type="GO" id="GO:0005634">
    <property type="term" value="C:nucleus"/>
    <property type="evidence" value="ECO:0007669"/>
    <property type="project" value="UniProtKB-SubCell"/>
</dbReference>
<feature type="compositionally biased region" description="Basic residues" evidence="8">
    <location>
        <begin position="2740"/>
        <end position="2753"/>
    </location>
</feature>
<evidence type="ECO:0000256" key="1">
    <source>
        <dbReference type="ARBA" id="ARBA00004123"/>
    </source>
</evidence>
<evidence type="ECO:0000256" key="8">
    <source>
        <dbReference type="SAM" id="MobiDB-lite"/>
    </source>
</evidence>
<feature type="compositionally biased region" description="Low complexity" evidence="8">
    <location>
        <begin position="605"/>
        <end position="616"/>
    </location>
</feature>
<feature type="compositionally biased region" description="Basic residues" evidence="8">
    <location>
        <begin position="2362"/>
        <end position="2371"/>
    </location>
</feature>
<feature type="region of interest" description="Disordered" evidence="8">
    <location>
        <begin position="98"/>
        <end position="427"/>
    </location>
</feature>
<feature type="compositionally biased region" description="Basic and acidic residues" evidence="8">
    <location>
        <begin position="1344"/>
        <end position="1355"/>
    </location>
</feature>
<dbReference type="Pfam" id="PF00498">
    <property type="entry name" value="FHA"/>
    <property type="match status" value="1"/>
</dbReference>
<feature type="coiled-coil region" evidence="7">
    <location>
        <begin position="903"/>
        <end position="930"/>
    </location>
</feature>
<comment type="caution">
    <text evidence="10">The sequence shown here is derived from an EMBL/GenBank/DDBJ whole genome shotgun (WGS) entry which is preliminary data.</text>
</comment>
<feature type="compositionally biased region" description="Basic residues" evidence="8">
    <location>
        <begin position="1396"/>
        <end position="1407"/>
    </location>
</feature>
<feature type="compositionally biased region" description="Polar residues" evidence="8">
    <location>
        <begin position="1018"/>
        <end position="1038"/>
    </location>
</feature>
<dbReference type="PANTHER" id="PTHR21603:SF17">
    <property type="entry name" value="PROLIFERATION MARKER PROTEIN KI-67"/>
    <property type="match status" value="1"/>
</dbReference>
<feature type="compositionally biased region" description="Basic residues" evidence="8">
    <location>
        <begin position="684"/>
        <end position="702"/>
    </location>
</feature>
<feature type="compositionally biased region" description="Basic and acidic residues" evidence="8">
    <location>
        <begin position="236"/>
        <end position="259"/>
    </location>
</feature>
<dbReference type="Proteomes" id="UP000585614">
    <property type="component" value="Unassembled WGS sequence"/>
</dbReference>
<evidence type="ECO:0000256" key="5">
    <source>
        <dbReference type="ARBA" id="ARBA00023242"/>
    </source>
</evidence>
<feature type="compositionally biased region" description="Polar residues" evidence="8">
    <location>
        <begin position="215"/>
        <end position="229"/>
    </location>
</feature>
<feature type="compositionally biased region" description="Basic residues" evidence="8">
    <location>
        <begin position="1234"/>
        <end position="1245"/>
    </location>
</feature>
<dbReference type="InterPro" id="IPR012568">
    <property type="entry name" value="KI67R"/>
</dbReference>
<comment type="subcellular location">
    <subcellularLocation>
        <location evidence="1">Nucleus</location>
    </subcellularLocation>
</comment>
<protein>
    <submittedName>
        <fullName evidence="10">Marker of proliferation Ki-67</fullName>
    </submittedName>
</protein>
<accession>A0A7J7UXG1</accession>
<name>A0A7J7UXG1_RHIFE</name>
<feature type="compositionally biased region" description="Basic and acidic residues" evidence="8">
    <location>
        <begin position="1951"/>
        <end position="1963"/>
    </location>
</feature>
<dbReference type="GO" id="GO:0005694">
    <property type="term" value="C:chromosome"/>
    <property type="evidence" value="ECO:0007669"/>
    <property type="project" value="TreeGrafter"/>
</dbReference>
<dbReference type="GO" id="GO:0051983">
    <property type="term" value="P:regulation of chromosome segregation"/>
    <property type="evidence" value="ECO:0007669"/>
    <property type="project" value="TreeGrafter"/>
</dbReference>
<feature type="compositionally biased region" description="Basic and acidic residues" evidence="8">
    <location>
        <begin position="2069"/>
        <end position="2082"/>
    </location>
</feature>
<feature type="compositionally biased region" description="Basic and acidic residues" evidence="8">
    <location>
        <begin position="2725"/>
        <end position="2738"/>
    </location>
</feature>
<feature type="compositionally biased region" description="Basic and acidic residues" evidence="8">
    <location>
        <begin position="2603"/>
        <end position="2623"/>
    </location>
</feature>
<feature type="compositionally biased region" description="Basic and acidic residues" evidence="8">
    <location>
        <begin position="2011"/>
        <end position="2024"/>
    </location>
</feature>
<feature type="region of interest" description="Disordered" evidence="8">
    <location>
        <begin position="681"/>
        <end position="716"/>
    </location>
</feature>
<feature type="compositionally biased region" description="Basic and acidic residues" evidence="8">
    <location>
        <begin position="1816"/>
        <end position="1834"/>
    </location>
</feature>
<feature type="region of interest" description="Disordered" evidence="8">
    <location>
        <begin position="2415"/>
        <end position="2753"/>
    </location>
</feature>
<feature type="compositionally biased region" description="Basic and acidic residues" evidence="8">
    <location>
        <begin position="1425"/>
        <end position="1436"/>
    </location>
</feature>
<feature type="compositionally biased region" description="Basic and acidic residues" evidence="8">
    <location>
        <begin position="1128"/>
        <end position="1146"/>
    </location>
</feature>
<feature type="region of interest" description="Disordered" evidence="8">
    <location>
        <begin position="993"/>
        <end position="1571"/>
    </location>
</feature>
<keyword evidence="7" id="KW-0175">Coiled coil</keyword>
<organism evidence="10 11">
    <name type="scientific">Rhinolophus ferrumequinum</name>
    <name type="common">Greater horseshoe bat</name>
    <dbReference type="NCBI Taxonomy" id="59479"/>
    <lineage>
        <taxon>Eukaryota</taxon>
        <taxon>Metazoa</taxon>
        <taxon>Chordata</taxon>
        <taxon>Craniata</taxon>
        <taxon>Vertebrata</taxon>
        <taxon>Euteleostomi</taxon>
        <taxon>Mammalia</taxon>
        <taxon>Eutheria</taxon>
        <taxon>Laurasiatheria</taxon>
        <taxon>Chiroptera</taxon>
        <taxon>Yinpterochiroptera</taxon>
        <taxon>Rhinolophoidea</taxon>
        <taxon>Rhinolophidae</taxon>
        <taxon>Rhinolophinae</taxon>
        <taxon>Rhinolophus</taxon>
    </lineage>
</organism>
<evidence type="ECO:0000256" key="2">
    <source>
        <dbReference type="ARBA" id="ARBA00022499"/>
    </source>
</evidence>
<feature type="compositionally biased region" description="Basic and acidic residues" evidence="8">
    <location>
        <begin position="1362"/>
        <end position="1388"/>
    </location>
</feature>
<feature type="compositionally biased region" description="Polar residues" evidence="8">
    <location>
        <begin position="579"/>
        <end position="591"/>
    </location>
</feature>
<feature type="compositionally biased region" description="Basic residues" evidence="8">
    <location>
        <begin position="1639"/>
        <end position="1650"/>
    </location>
</feature>
<dbReference type="SMART" id="SM00240">
    <property type="entry name" value="FHA"/>
    <property type="match status" value="1"/>
</dbReference>
<feature type="compositionally biased region" description="Basic residues" evidence="8">
    <location>
        <begin position="2240"/>
        <end position="2250"/>
    </location>
</feature>
<evidence type="ECO:0000313" key="10">
    <source>
        <dbReference type="EMBL" id="KAF6317553.1"/>
    </source>
</evidence>
<feature type="compositionally biased region" description="Low complexity" evidence="8">
    <location>
        <begin position="2483"/>
        <end position="2493"/>
    </location>
</feature>
<evidence type="ECO:0000259" key="9">
    <source>
        <dbReference type="PROSITE" id="PS50006"/>
    </source>
</evidence>
<feature type="compositionally biased region" description="Basic and acidic residues" evidence="8">
    <location>
        <begin position="1215"/>
        <end position="1227"/>
    </location>
</feature>
<feature type="compositionally biased region" description="Polar residues" evidence="8">
    <location>
        <begin position="120"/>
        <end position="129"/>
    </location>
</feature>
<dbReference type="InterPro" id="IPR008984">
    <property type="entry name" value="SMAD_FHA_dom_sf"/>
</dbReference>
<feature type="region of interest" description="Disordered" evidence="8">
    <location>
        <begin position="1598"/>
        <end position="1651"/>
    </location>
</feature>
<dbReference type="OrthoDB" id="6288785at2759"/>
<keyword evidence="2" id="KW-1017">Isopeptide bond</keyword>
<evidence type="ECO:0000256" key="7">
    <source>
        <dbReference type="SAM" id="Coils"/>
    </source>
</evidence>
<dbReference type="Gene3D" id="2.60.200.20">
    <property type="match status" value="1"/>
</dbReference>
<evidence type="ECO:0000256" key="4">
    <source>
        <dbReference type="ARBA" id="ARBA00022843"/>
    </source>
</evidence>
<feature type="compositionally biased region" description="Basic residues" evidence="8">
    <location>
        <begin position="2000"/>
        <end position="2010"/>
    </location>
</feature>
<dbReference type="InterPro" id="IPR029334">
    <property type="entry name" value="PP1-bd"/>
</dbReference>
<feature type="region of interest" description="Disordered" evidence="8">
    <location>
        <begin position="1692"/>
        <end position="1938"/>
    </location>
</feature>
<feature type="compositionally biased region" description="Basic and acidic residues" evidence="8">
    <location>
        <begin position="1539"/>
        <end position="1551"/>
    </location>
</feature>
<feature type="compositionally biased region" description="Basic and acidic residues" evidence="8">
    <location>
        <begin position="2131"/>
        <end position="2144"/>
    </location>
</feature>
<dbReference type="SUPFAM" id="SSF49879">
    <property type="entry name" value="SMAD/FHA domain"/>
    <property type="match status" value="1"/>
</dbReference>
<proteinExistence type="predicted"/>
<dbReference type="PROSITE" id="PS50006">
    <property type="entry name" value="FHA_DOMAIN"/>
    <property type="match status" value="1"/>
</dbReference>
<gene>
    <name evidence="10" type="ORF">mRhiFer1_011049</name>
</gene>
<feature type="compositionally biased region" description="Basic and acidic residues" evidence="8">
    <location>
        <begin position="2706"/>
        <end position="2717"/>
    </location>
</feature>
<dbReference type="PANTHER" id="PTHR21603">
    <property type="entry name" value="ANTIGEN KI-67-LIKE PROTEIN"/>
    <property type="match status" value="1"/>
</dbReference>
<evidence type="ECO:0000256" key="3">
    <source>
        <dbReference type="ARBA" id="ARBA00022553"/>
    </source>
</evidence>
<feature type="region of interest" description="Disordered" evidence="8">
    <location>
        <begin position="1950"/>
        <end position="2383"/>
    </location>
</feature>
<feature type="compositionally biased region" description="Basic and acidic residues" evidence="8">
    <location>
        <begin position="2470"/>
        <end position="2482"/>
    </location>
</feature>
<feature type="compositionally biased region" description="Basic and acidic residues" evidence="8">
    <location>
        <begin position="1897"/>
        <end position="1915"/>
    </location>
</feature>
<dbReference type="Pfam" id="PF08065">
    <property type="entry name" value="KI67R"/>
    <property type="match status" value="15"/>
</dbReference>
<feature type="compositionally biased region" description="Basic and acidic residues" evidence="8">
    <location>
        <begin position="1452"/>
        <end position="1478"/>
    </location>
</feature>